<evidence type="ECO:0000313" key="7">
    <source>
        <dbReference type="EMBL" id="MBL0427783.1"/>
    </source>
</evidence>
<feature type="transmembrane region" description="Helical" evidence="5">
    <location>
        <begin position="262"/>
        <end position="287"/>
    </location>
</feature>
<dbReference type="EMBL" id="JAEQND010000013">
    <property type="protein sequence ID" value="MBL0427783.1"/>
    <property type="molecule type" value="Genomic_DNA"/>
</dbReference>
<evidence type="ECO:0000256" key="2">
    <source>
        <dbReference type="ARBA" id="ARBA00022692"/>
    </source>
</evidence>
<keyword evidence="8" id="KW-1185">Reference proteome</keyword>
<keyword evidence="6" id="KW-0732">Signal</keyword>
<feature type="chain" id="PRO_5047486144" evidence="6">
    <location>
        <begin position="29"/>
        <end position="432"/>
    </location>
</feature>
<feature type="transmembrane region" description="Helical" evidence="5">
    <location>
        <begin position="229"/>
        <end position="250"/>
    </location>
</feature>
<feature type="transmembrane region" description="Helical" evidence="5">
    <location>
        <begin position="57"/>
        <end position="75"/>
    </location>
</feature>
<organism evidence="7 8">
    <name type="scientific">Ramlibacter alkalitolerans</name>
    <dbReference type="NCBI Taxonomy" id="2039631"/>
    <lineage>
        <taxon>Bacteria</taxon>
        <taxon>Pseudomonadati</taxon>
        <taxon>Pseudomonadota</taxon>
        <taxon>Betaproteobacteria</taxon>
        <taxon>Burkholderiales</taxon>
        <taxon>Comamonadaceae</taxon>
        <taxon>Ramlibacter</taxon>
    </lineage>
</organism>
<protein>
    <submittedName>
        <fullName evidence="7">Type IV secretion system protein</fullName>
    </submittedName>
</protein>
<accession>A0ABS1JU83</accession>
<evidence type="ECO:0000256" key="5">
    <source>
        <dbReference type="SAM" id="Phobius"/>
    </source>
</evidence>
<evidence type="ECO:0000313" key="8">
    <source>
        <dbReference type="Proteomes" id="UP000622707"/>
    </source>
</evidence>
<name>A0ABS1JU83_9BURK</name>
<comment type="subcellular location">
    <subcellularLocation>
        <location evidence="1">Membrane</location>
        <topology evidence="1">Multi-pass membrane protein</topology>
    </subcellularLocation>
</comment>
<sequence length="432" mass="45738">MKFSQVNKWVVLAVLAMLALLCAQPAFAQATAANNFDGLSGLLRQVVTQFDAGRAEVLNYAISLFWLLAGLSFFWDGMKWMFSDASAEQIFAEVAKKVLYLALYAAILGVPGHGESLAVKALNEVKNSATQLARPWARGADVHAIENPQELISTGARLAEQIGASSLKAWGAPAGKTAASEKSWFSAPWADLDIKGTAVRVVFGLLSMIVAWATAAYVLFAYVHIALQVVVLNIEFAIIGSLGLFYLAGAGSEWTTQYRDQWFRFIVSYLMKFALIVAIVTVLGGLVTDFANDIVRRILLEPMAVTPEQANDFWVNLFKGYLLMAVLVYAYRLIIEHVPATFQALMSASPSGNSSALAGRAMQDAASGAANTARGTGQVAQAGATLGQAAVNQAPKAVGGAMQLGSAVYTGAKSMASGLRPGGGDRAGKIGG</sequence>
<dbReference type="InterPro" id="IPR007688">
    <property type="entry name" value="Conjugal_tfr_TrbL/VirB6"/>
</dbReference>
<feature type="transmembrane region" description="Helical" evidence="5">
    <location>
        <begin position="201"/>
        <end position="223"/>
    </location>
</feature>
<comment type="caution">
    <text evidence="7">The sequence shown here is derived from an EMBL/GenBank/DDBJ whole genome shotgun (WGS) entry which is preliminary data.</text>
</comment>
<evidence type="ECO:0000256" key="3">
    <source>
        <dbReference type="ARBA" id="ARBA00022989"/>
    </source>
</evidence>
<keyword evidence="3 5" id="KW-1133">Transmembrane helix</keyword>
<evidence type="ECO:0000256" key="4">
    <source>
        <dbReference type="ARBA" id="ARBA00023136"/>
    </source>
</evidence>
<feature type="signal peptide" evidence="6">
    <location>
        <begin position="1"/>
        <end position="28"/>
    </location>
</feature>
<dbReference type="Proteomes" id="UP000622707">
    <property type="component" value="Unassembled WGS sequence"/>
</dbReference>
<reference evidence="7 8" key="1">
    <citation type="journal article" date="2017" name="Int. J. Syst. Evol. Microbiol.">
        <title>Ramlibacter alkalitolerans sp. nov., alkali-tolerant bacterium isolated from soil of ginseng.</title>
        <authorList>
            <person name="Lee D.H."/>
            <person name="Cha C.J."/>
        </authorList>
    </citation>
    <scope>NUCLEOTIDE SEQUENCE [LARGE SCALE GENOMIC DNA]</scope>
    <source>
        <strain evidence="7 8">KACC 19305</strain>
    </source>
</reference>
<proteinExistence type="predicted"/>
<evidence type="ECO:0000256" key="1">
    <source>
        <dbReference type="ARBA" id="ARBA00004141"/>
    </source>
</evidence>
<feature type="transmembrane region" description="Helical" evidence="5">
    <location>
        <begin position="313"/>
        <end position="331"/>
    </location>
</feature>
<keyword evidence="2 5" id="KW-0812">Transmembrane</keyword>
<keyword evidence="4 5" id="KW-0472">Membrane</keyword>
<evidence type="ECO:0000256" key="6">
    <source>
        <dbReference type="SAM" id="SignalP"/>
    </source>
</evidence>
<dbReference type="Pfam" id="PF04610">
    <property type="entry name" value="TrbL"/>
    <property type="match status" value="1"/>
</dbReference>
<gene>
    <name evidence="7" type="ORF">JI746_21940</name>
</gene>
<dbReference type="RefSeq" id="WP_201692414.1">
    <property type="nucleotide sequence ID" value="NZ_JAEQND010000013.1"/>
</dbReference>